<dbReference type="PROSITE" id="PS51257">
    <property type="entry name" value="PROKAR_LIPOPROTEIN"/>
    <property type="match status" value="1"/>
</dbReference>
<dbReference type="Pfam" id="PF04685">
    <property type="entry name" value="DUF608"/>
    <property type="match status" value="1"/>
</dbReference>
<evidence type="ECO:0000259" key="2">
    <source>
        <dbReference type="Pfam" id="PF04685"/>
    </source>
</evidence>
<feature type="signal peptide" evidence="1">
    <location>
        <begin position="1"/>
        <end position="23"/>
    </location>
</feature>
<dbReference type="PANTHER" id="PTHR12654">
    <property type="entry name" value="BILE ACID BETA-GLUCOSIDASE-RELATED"/>
    <property type="match status" value="1"/>
</dbReference>
<dbReference type="Pfam" id="PF12215">
    <property type="entry name" value="Glyco_hydr_116N"/>
    <property type="match status" value="1"/>
</dbReference>
<organism evidence="4 5">
    <name type="scientific">Pendulispora rubella</name>
    <dbReference type="NCBI Taxonomy" id="2741070"/>
    <lineage>
        <taxon>Bacteria</taxon>
        <taxon>Pseudomonadati</taxon>
        <taxon>Myxococcota</taxon>
        <taxon>Myxococcia</taxon>
        <taxon>Myxococcales</taxon>
        <taxon>Sorangiineae</taxon>
        <taxon>Pendulisporaceae</taxon>
        <taxon>Pendulispora</taxon>
    </lineage>
</organism>
<dbReference type="InterPro" id="IPR012341">
    <property type="entry name" value="6hp_glycosidase-like_sf"/>
</dbReference>
<evidence type="ECO:0000259" key="3">
    <source>
        <dbReference type="Pfam" id="PF12215"/>
    </source>
</evidence>
<evidence type="ECO:0000313" key="4">
    <source>
        <dbReference type="EMBL" id="WXB08626.1"/>
    </source>
</evidence>
<dbReference type="Gene3D" id="1.50.10.10">
    <property type="match status" value="1"/>
</dbReference>
<proteinExistence type="predicted"/>
<accession>A0ABZ2LFR6</accession>
<evidence type="ECO:0000313" key="5">
    <source>
        <dbReference type="Proteomes" id="UP001374803"/>
    </source>
</evidence>
<sequence>MSRRGFVAMSIGSLASLMLASCADGESGDGPLAVPADKGRDLEQLRLLATRGTPTTYSGDALFHIGMPVGGVTAGQLYLGGDGRLWWWDIDNPATPPTGDLDFGGGHYAAPVSYIDAATYRPRFRQGFALRTTTSDGVRTRSLDANGFPATGIAFTGQYPLGKVTYAAADSPLEITLEAFSPFVPLSAADSSLPATVLVYTLRNASGAPVRAELAGFSDAPICLDSRHQQPLRLRAAEFLAGDGKAIEFSAADAPVHTDPRPDILFEDFEAATYAGWTVTGTAFGAGPVTEAELPEYMKRFGPLHVHGTRFVTSHDFRGSGGDLGRADAATGTLTSAPFVVERRYVSVWVGGGGIPNRACVNVRVDGQIVGSVTGANTELMAPRTIDVHAYEGRTATIEIVDTATAGWGHINCDWIVFTDLPPSAMPFDELPDNGTFALAAFDPRAVAVPSLERFDSLDDVFDAAAGPLDVDASLRTISGAVRVALDLAPGASTTVTFAIGWSFPLPRRELFAGLIGAEEFLHHYSTRFETARAALGHLAQQRERLLSATRAWVNTWYNDSTLPHWFLERTFAPVSTAATTTCYRFDNGRFYGFEGVYCCIGTCQHVWNYAQSIARIFPELERDTRERVDLGIAYHSDTGALDHRAEGDRRVAADGQCGTILRVYREHQMSADSSFLNRVWPRVKKAIQYMIGQDRDNDGILEGEQLNTLDQAWWGEIPWISGMYVAALRAGEAMANEMFDPIFASRCRTLATRGTKYLTEQLWNDTYGYFIQNVDPQHPSTNSNRGCYVDQLFGQTFASQLGLPRVFPADKSKVALENLYKYNFLPDPIAYRAQSPIGDGGRIYAKNQEAGLLSCTWPFGGGGEAPGGGWPVAVAYFNEVWTGLEYQAAAGMFAEGLTDQAMAVTRAVYDRYQAAKRNPYNEIECSDHYSRAMMGHAVFLAACGYEYHGPKGHLGFAPKVDPENFACAFTGAAGWGRYAQERTASTQTCRIEVRYGDVRLRSLAFETPTAASSVTVTLDGANLSATKTSRGNRTEIALRNAVTVAAGHTLTVVLQFA</sequence>
<dbReference type="SUPFAM" id="SSF48208">
    <property type="entry name" value="Six-hairpin glycosidases"/>
    <property type="match status" value="1"/>
</dbReference>
<feature type="chain" id="PRO_5045191828" evidence="1">
    <location>
        <begin position="24"/>
        <end position="1058"/>
    </location>
</feature>
<dbReference type="InterPro" id="IPR052566">
    <property type="entry name" value="Non-lysos_glucosylceramidase"/>
</dbReference>
<name>A0ABZ2LFR6_9BACT</name>
<keyword evidence="1" id="KW-0732">Signal</keyword>
<feature type="domain" description="Glycosyl-hydrolase family 116 N-terminal" evidence="3">
    <location>
        <begin position="66"/>
        <end position="216"/>
    </location>
</feature>
<dbReference type="InterPro" id="IPR008928">
    <property type="entry name" value="6-hairpin_glycosidase_sf"/>
</dbReference>
<dbReference type="EMBL" id="CP089983">
    <property type="protein sequence ID" value="WXB08626.1"/>
    <property type="molecule type" value="Genomic_DNA"/>
</dbReference>
<keyword evidence="5" id="KW-1185">Reference proteome</keyword>
<evidence type="ECO:0000256" key="1">
    <source>
        <dbReference type="SAM" id="SignalP"/>
    </source>
</evidence>
<dbReference type="Proteomes" id="UP001374803">
    <property type="component" value="Chromosome"/>
</dbReference>
<reference evidence="4" key="1">
    <citation type="submission" date="2021-12" db="EMBL/GenBank/DDBJ databases">
        <title>Discovery of the Pendulisporaceae a myxobacterial family with distinct sporulation behavior and unique specialized metabolism.</title>
        <authorList>
            <person name="Garcia R."/>
            <person name="Popoff A."/>
            <person name="Bader C.D."/>
            <person name="Loehr J."/>
            <person name="Walesch S."/>
            <person name="Walt C."/>
            <person name="Boldt J."/>
            <person name="Bunk B."/>
            <person name="Haeckl F.J.F.P.J."/>
            <person name="Gunesch A.P."/>
            <person name="Birkelbach J."/>
            <person name="Nuebel U."/>
            <person name="Pietschmann T."/>
            <person name="Bach T."/>
            <person name="Mueller R."/>
        </authorList>
    </citation>
    <scope>NUCLEOTIDE SEQUENCE</scope>
    <source>
        <strain evidence="4">MSr11367</strain>
    </source>
</reference>
<dbReference type="InterPro" id="IPR006775">
    <property type="entry name" value="GH116_catalytic"/>
</dbReference>
<feature type="domain" description="Glycosyl-hydrolase family 116 catalytic region" evidence="2">
    <location>
        <begin position="655"/>
        <end position="914"/>
    </location>
</feature>
<gene>
    <name evidence="4" type="ORF">LVJ94_15440</name>
</gene>
<dbReference type="PANTHER" id="PTHR12654:SF4">
    <property type="entry name" value="PB1 DOMAIN-CONTAINING PROTEIN"/>
    <property type="match status" value="1"/>
</dbReference>
<dbReference type="RefSeq" id="WP_394838295.1">
    <property type="nucleotide sequence ID" value="NZ_CP089929.1"/>
</dbReference>
<dbReference type="InterPro" id="IPR024462">
    <property type="entry name" value="GH116_N"/>
</dbReference>
<protein>
    <submittedName>
        <fullName evidence="4">Non-lysosomal glucosylceramidase</fullName>
    </submittedName>
</protein>